<dbReference type="PRINTS" id="PR00032">
    <property type="entry name" value="HTHARAC"/>
</dbReference>
<keyword evidence="2" id="KW-0238">DNA-binding</keyword>
<dbReference type="GO" id="GO:0003700">
    <property type="term" value="F:DNA-binding transcription factor activity"/>
    <property type="evidence" value="ECO:0007669"/>
    <property type="project" value="InterPro"/>
</dbReference>
<dbReference type="PROSITE" id="PS01124">
    <property type="entry name" value="HTH_ARAC_FAMILY_2"/>
    <property type="match status" value="1"/>
</dbReference>
<dbReference type="EMBL" id="JRVC01000014">
    <property type="protein sequence ID" value="KHS44937.1"/>
    <property type="molecule type" value="Genomic_DNA"/>
</dbReference>
<dbReference type="InterPro" id="IPR018062">
    <property type="entry name" value="HTH_AraC-typ_CS"/>
</dbReference>
<organism evidence="5 6">
    <name type="scientific">Novosphingobium subterraneum</name>
    <dbReference type="NCBI Taxonomy" id="48936"/>
    <lineage>
        <taxon>Bacteria</taxon>
        <taxon>Pseudomonadati</taxon>
        <taxon>Pseudomonadota</taxon>
        <taxon>Alphaproteobacteria</taxon>
        <taxon>Sphingomonadales</taxon>
        <taxon>Sphingomonadaceae</taxon>
        <taxon>Novosphingobium</taxon>
    </lineage>
</organism>
<dbReference type="Pfam" id="PF12833">
    <property type="entry name" value="HTH_18"/>
    <property type="match status" value="1"/>
</dbReference>
<dbReference type="SMART" id="SM00342">
    <property type="entry name" value="HTH_ARAC"/>
    <property type="match status" value="1"/>
</dbReference>
<dbReference type="RefSeq" id="WP_052242505.1">
    <property type="nucleotide sequence ID" value="NZ_JRVC01000014.1"/>
</dbReference>
<gene>
    <name evidence="5" type="ORF">NJ75_02863</name>
</gene>
<dbReference type="InterPro" id="IPR009057">
    <property type="entry name" value="Homeodomain-like_sf"/>
</dbReference>
<dbReference type="Proteomes" id="UP000031338">
    <property type="component" value="Unassembled WGS sequence"/>
</dbReference>
<proteinExistence type="predicted"/>
<evidence type="ECO:0000256" key="1">
    <source>
        <dbReference type="ARBA" id="ARBA00023015"/>
    </source>
</evidence>
<sequence length="305" mass="33624">MPKQLEREKDASAPAQKVWDNKAIICDVLGRPPEMELGSLGDGWSLCRWRQFVGSYALPPVPDPIFIVHIAGKPRVKTWERGSWTETHSIPGCATIVPAGMPTGWLVDGELDVVTLSVSSEVLKTASLSDQFSKMRFAFTDPLGVALTRQILAELYAPHADEREAYVSAMVGALKAHILSGVPAQGKPLEIPTSDFSAYRLHKVMNAILDHPEHEHSLEQMAATAGVTPSHFCRVFKKATGISPHQYVMKARLDRAQHLLAQTDMTLAALSESLGFTSQSHFSRAFRAYAGRTPSDFRQHEQTIQ</sequence>
<reference evidence="5 6" key="1">
    <citation type="submission" date="2014-10" db="EMBL/GenBank/DDBJ databases">
        <title>Draft genome sequence of Novosphingobium subterraneum DSM 12447.</title>
        <authorList>
            <person name="Gan H.M."/>
            <person name="Gan H.Y."/>
            <person name="Savka M.A."/>
        </authorList>
    </citation>
    <scope>NUCLEOTIDE SEQUENCE [LARGE SCALE GENOMIC DNA]</scope>
    <source>
        <strain evidence="5 6">DSM 12447</strain>
    </source>
</reference>
<comment type="caution">
    <text evidence="5">The sequence shown here is derived from an EMBL/GenBank/DDBJ whole genome shotgun (WGS) entry which is preliminary data.</text>
</comment>
<dbReference type="STRING" id="48936.NJ75_02863"/>
<dbReference type="PANTHER" id="PTHR46796:SF6">
    <property type="entry name" value="ARAC SUBFAMILY"/>
    <property type="match status" value="1"/>
</dbReference>
<keyword evidence="3" id="KW-0804">Transcription</keyword>
<evidence type="ECO:0000256" key="2">
    <source>
        <dbReference type="ARBA" id="ARBA00023125"/>
    </source>
</evidence>
<evidence type="ECO:0000313" key="6">
    <source>
        <dbReference type="Proteomes" id="UP000031338"/>
    </source>
</evidence>
<dbReference type="PANTHER" id="PTHR46796">
    <property type="entry name" value="HTH-TYPE TRANSCRIPTIONAL ACTIVATOR RHAS-RELATED"/>
    <property type="match status" value="1"/>
</dbReference>
<dbReference type="PROSITE" id="PS00041">
    <property type="entry name" value="HTH_ARAC_FAMILY_1"/>
    <property type="match status" value="1"/>
</dbReference>
<dbReference type="SUPFAM" id="SSF46689">
    <property type="entry name" value="Homeodomain-like"/>
    <property type="match status" value="2"/>
</dbReference>
<dbReference type="InterPro" id="IPR050204">
    <property type="entry name" value="AraC_XylS_family_regulators"/>
</dbReference>
<keyword evidence="6" id="KW-1185">Reference proteome</keyword>
<evidence type="ECO:0000259" key="4">
    <source>
        <dbReference type="PROSITE" id="PS01124"/>
    </source>
</evidence>
<dbReference type="InterPro" id="IPR018060">
    <property type="entry name" value="HTH_AraC"/>
</dbReference>
<name>A0A0B8ZFA6_9SPHN</name>
<evidence type="ECO:0000313" key="5">
    <source>
        <dbReference type="EMBL" id="KHS44937.1"/>
    </source>
</evidence>
<evidence type="ECO:0000256" key="3">
    <source>
        <dbReference type="ARBA" id="ARBA00023163"/>
    </source>
</evidence>
<dbReference type="PATRIC" id="fig|48936.3.peg.2876"/>
<feature type="domain" description="HTH araC/xylS-type" evidence="4">
    <location>
        <begin position="202"/>
        <end position="300"/>
    </location>
</feature>
<accession>A0A0B8ZFA6</accession>
<dbReference type="GO" id="GO:0043565">
    <property type="term" value="F:sequence-specific DNA binding"/>
    <property type="evidence" value="ECO:0007669"/>
    <property type="project" value="InterPro"/>
</dbReference>
<dbReference type="InterPro" id="IPR020449">
    <property type="entry name" value="Tscrpt_reg_AraC-type_HTH"/>
</dbReference>
<dbReference type="Gene3D" id="1.10.10.60">
    <property type="entry name" value="Homeodomain-like"/>
    <property type="match status" value="2"/>
</dbReference>
<dbReference type="AlphaFoldDB" id="A0A0B8ZFA6"/>
<protein>
    <submittedName>
        <fullName evidence="5">AraC family transcriptional regulator</fullName>
    </submittedName>
</protein>
<keyword evidence="1" id="KW-0805">Transcription regulation</keyword>